<proteinExistence type="predicted"/>
<dbReference type="EMBL" id="LFJN01000019">
    <property type="protein sequence ID" value="KPI38377.1"/>
    <property type="molecule type" value="Genomic_DNA"/>
</dbReference>
<comment type="caution">
    <text evidence="1">The sequence shown here is derived from an EMBL/GenBank/DDBJ whole genome shotgun (WGS) entry which is preliminary data.</text>
</comment>
<gene>
    <name evidence="1" type="ORF">AB675_12036</name>
</gene>
<dbReference type="AlphaFoldDB" id="A0A0N1H1R6"/>
<evidence type="ECO:0000313" key="1">
    <source>
        <dbReference type="EMBL" id="KPI38377.1"/>
    </source>
</evidence>
<organism evidence="1 2">
    <name type="scientific">Cyphellophora attinorum</name>
    <dbReference type="NCBI Taxonomy" id="1664694"/>
    <lineage>
        <taxon>Eukaryota</taxon>
        <taxon>Fungi</taxon>
        <taxon>Dikarya</taxon>
        <taxon>Ascomycota</taxon>
        <taxon>Pezizomycotina</taxon>
        <taxon>Eurotiomycetes</taxon>
        <taxon>Chaetothyriomycetidae</taxon>
        <taxon>Chaetothyriales</taxon>
        <taxon>Cyphellophoraceae</taxon>
        <taxon>Cyphellophora</taxon>
    </lineage>
</organism>
<protein>
    <submittedName>
        <fullName evidence="1">Uncharacterized protein</fullName>
    </submittedName>
</protein>
<dbReference type="VEuPathDB" id="FungiDB:AB675_12036"/>
<accession>A0A0N1H1R6</accession>
<sequence>MRIKAPGSSAFFTHSPLKIIDDIMADDNEPRNLKGKKLEYESLRIPDSPGLPEALRDPDIPAHTRLMNLQEWRKKRHNQKCPVINPLTLIPNRLIKNARSKEELYGQTRSNFALRLPNWAMKEDPEATEELFEVVKPFALVMRLDHMKDPDWYKCIPPAARDKVDQLCVVATTNDEPKDFLRVLPTSRAFGKLQCIELLNLPRLISHGRGGIRYSHANAVLYGMRPEVRLFTRWAYADDSDSRLKTPDSLVGPVKELVIESTAAGEERPKWYDASYSWSDVTWQKYARTVLYPWLLPKSERKSGRRILAEMMRKEKENKRAAV</sequence>
<dbReference type="RefSeq" id="XP_017998340.1">
    <property type="nucleotide sequence ID" value="XM_018140934.1"/>
</dbReference>
<name>A0A0N1H1R6_9EURO</name>
<keyword evidence="2" id="KW-1185">Reference proteome</keyword>
<dbReference type="GeneID" id="28732815"/>
<reference evidence="1 2" key="1">
    <citation type="submission" date="2015-06" db="EMBL/GenBank/DDBJ databases">
        <title>Draft genome of the ant-associated black yeast Phialophora attae CBS 131958.</title>
        <authorList>
            <person name="Moreno L.F."/>
            <person name="Stielow B.J."/>
            <person name="de Hoog S."/>
            <person name="Vicente V.A."/>
            <person name="Weiss V.A."/>
            <person name="de Vries M."/>
            <person name="Cruz L.M."/>
            <person name="Souza E.M."/>
        </authorList>
    </citation>
    <scope>NUCLEOTIDE SEQUENCE [LARGE SCALE GENOMIC DNA]</scope>
    <source>
        <strain evidence="1 2">CBS 131958</strain>
    </source>
</reference>
<evidence type="ECO:0000313" key="2">
    <source>
        <dbReference type="Proteomes" id="UP000038010"/>
    </source>
</evidence>
<dbReference type="Proteomes" id="UP000038010">
    <property type="component" value="Unassembled WGS sequence"/>
</dbReference>